<dbReference type="PANTHER" id="PTHR46513">
    <property type="entry name" value="VITELLOGENIN RECEPTOR-LIKE PROTEIN-RELATED-RELATED"/>
    <property type="match status" value="1"/>
</dbReference>
<keyword evidence="2" id="KW-0677">Repeat</keyword>
<sequence length="107" mass="11354">MEHSPCGNNNGNCSHLCLIHSPSERVCACPYLMSLAPDQRTCRSGELVLLVGVAGAVRGLELRGGGRQLAPTLAGPLLGTPAALRYFAAEHALYWPDTDVSASPLRR</sequence>
<evidence type="ECO:0000313" key="4">
    <source>
        <dbReference type="Proteomes" id="UP000324832"/>
    </source>
</evidence>
<dbReference type="GO" id="GO:0060070">
    <property type="term" value="P:canonical Wnt signaling pathway"/>
    <property type="evidence" value="ECO:0007669"/>
    <property type="project" value="TreeGrafter"/>
</dbReference>
<dbReference type="PANTHER" id="PTHR46513:SF37">
    <property type="entry name" value="LDL RECEPTOR RELATED PROTEIN 1-RELATED"/>
    <property type="match status" value="1"/>
</dbReference>
<dbReference type="InterPro" id="IPR050778">
    <property type="entry name" value="Cueball_EGF_LRP_Nidogen"/>
</dbReference>
<organism evidence="3 4">
    <name type="scientific">Leptidea sinapis</name>
    <dbReference type="NCBI Taxonomy" id="189913"/>
    <lineage>
        <taxon>Eukaryota</taxon>
        <taxon>Metazoa</taxon>
        <taxon>Ecdysozoa</taxon>
        <taxon>Arthropoda</taxon>
        <taxon>Hexapoda</taxon>
        <taxon>Insecta</taxon>
        <taxon>Pterygota</taxon>
        <taxon>Neoptera</taxon>
        <taxon>Endopterygota</taxon>
        <taxon>Lepidoptera</taxon>
        <taxon>Glossata</taxon>
        <taxon>Ditrysia</taxon>
        <taxon>Papilionoidea</taxon>
        <taxon>Pieridae</taxon>
        <taxon>Dismorphiinae</taxon>
        <taxon>Leptidea</taxon>
    </lineage>
</organism>
<dbReference type="EMBL" id="FZQP02000748">
    <property type="protein sequence ID" value="VVC90252.1"/>
    <property type="molecule type" value="Genomic_DNA"/>
</dbReference>
<reference evidence="3 4" key="1">
    <citation type="submission" date="2017-07" db="EMBL/GenBank/DDBJ databases">
        <authorList>
            <person name="Talla V."/>
            <person name="Backstrom N."/>
        </authorList>
    </citation>
    <scope>NUCLEOTIDE SEQUENCE [LARGE SCALE GENOMIC DNA]</scope>
</reference>
<dbReference type="GO" id="GO:0005886">
    <property type="term" value="C:plasma membrane"/>
    <property type="evidence" value="ECO:0007669"/>
    <property type="project" value="TreeGrafter"/>
</dbReference>
<proteinExistence type="predicted"/>
<gene>
    <name evidence="3" type="ORF">LSINAPIS_LOCUS3197</name>
</gene>
<dbReference type="Gene3D" id="2.10.25.10">
    <property type="entry name" value="Laminin"/>
    <property type="match status" value="1"/>
</dbReference>
<evidence type="ECO:0008006" key="5">
    <source>
        <dbReference type="Google" id="ProtNLM"/>
    </source>
</evidence>
<dbReference type="GO" id="GO:0042813">
    <property type="term" value="F:Wnt receptor activity"/>
    <property type="evidence" value="ECO:0007669"/>
    <property type="project" value="TreeGrafter"/>
</dbReference>
<evidence type="ECO:0000256" key="1">
    <source>
        <dbReference type="ARBA" id="ARBA00022536"/>
    </source>
</evidence>
<keyword evidence="1" id="KW-0245">EGF-like domain</keyword>
<accession>A0A5E4PYI7</accession>
<protein>
    <recommendedName>
        <fullName evidence="5">EGF-like domain-containing protein</fullName>
    </recommendedName>
</protein>
<keyword evidence="4" id="KW-1185">Reference proteome</keyword>
<dbReference type="GO" id="GO:0017147">
    <property type="term" value="F:Wnt-protein binding"/>
    <property type="evidence" value="ECO:0007669"/>
    <property type="project" value="TreeGrafter"/>
</dbReference>
<dbReference type="SUPFAM" id="SSF57196">
    <property type="entry name" value="EGF/Laminin"/>
    <property type="match status" value="1"/>
</dbReference>
<dbReference type="Proteomes" id="UP000324832">
    <property type="component" value="Unassembled WGS sequence"/>
</dbReference>
<evidence type="ECO:0000256" key="2">
    <source>
        <dbReference type="ARBA" id="ARBA00022737"/>
    </source>
</evidence>
<name>A0A5E4PYI7_9NEOP</name>
<dbReference type="AlphaFoldDB" id="A0A5E4PYI7"/>
<evidence type="ECO:0000313" key="3">
    <source>
        <dbReference type="EMBL" id="VVC90252.1"/>
    </source>
</evidence>
<dbReference type="Pfam" id="PF14670">
    <property type="entry name" value="FXa_inhibition"/>
    <property type="match status" value="1"/>
</dbReference>